<dbReference type="Gene3D" id="3.40.50.12500">
    <property type="match status" value="1"/>
</dbReference>
<reference evidence="1 2" key="1">
    <citation type="submission" date="2019-08" db="EMBL/GenBank/DDBJ databases">
        <authorList>
            <person name="Peeters C."/>
        </authorList>
    </citation>
    <scope>NUCLEOTIDE SEQUENCE [LARGE SCALE GENOMIC DNA]</scope>
    <source>
        <strain evidence="1 2">LMG 31013</strain>
    </source>
</reference>
<protein>
    <submittedName>
        <fullName evidence="1">Arylmalonate decarboxylase</fullName>
        <ecNumber evidence="1">4.1.1.76</ecNumber>
    </submittedName>
</protein>
<sequence length="244" mass="26479">MTTKKRKLLGMLTPSSNTALEPITSAMVAGLEDVSVHFSRFRVTQISLGENALGQFDLQKILDAAQLLADAEVDVIAWNGTSAGWLGFETDEALCRQITETTGIPATTSVLALNEILARTGVTELGLVTPYLEDVQQRIVANYARQGIRCTAERHLGLSKNFEFSEVSAQTLEDLVNDVAQARPQAITTFCTNLHAAPLARALEARTGIPVYDTISTVLWKSMRLAGVDTRALSGWGQLFLQGE</sequence>
<dbReference type="RefSeq" id="WP_150612632.1">
    <property type="nucleotide sequence ID" value="NZ_CABPRU010000003.1"/>
</dbReference>
<dbReference type="EC" id="4.1.1.76" evidence="1"/>
<dbReference type="Proteomes" id="UP000334380">
    <property type="component" value="Unassembled WGS sequence"/>
</dbReference>
<dbReference type="GO" id="GO:0047436">
    <property type="term" value="F:arylmalonate decarboxylase activity"/>
    <property type="evidence" value="ECO:0007669"/>
    <property type="project" value="UniProtKB-EC"/>
</dbReference>
<dbReference type="PIRSF" id="PIRSF015736">
    <property type="entry name" value="MI"/>
    <property type="match status" value="1"/>
</dbReference>
<dbReference type="PANTHER" id="PTHR40267">
    <property type="entry name" value="BLR3294 PROTEIN"/>
    <property type="match status" value="1"/>
</dbReference>
<gene>
    <name evidence="1" type="ORF">PTE31013_02000</name>
</gene>
<proteinExistence type="predicted"/>
<dbReference type="InterPro" id="IPR053714">
    <property type="entry name" value="Iso_Racemase_Enz_sf"/>
</dbReference>
<dbReference type="OrthoDB" id="6836758at2"/>
<dbReference type="InterPro" id="IPR026286">
    <property type="entry name" value="MaiA/AMDase"/>
</dbReference>
<keyword evidence="1" id="KW-0456">Lyase</keyword>
<dbReference type="EMBL" id="CABPRU010000003">
    <property type="protein sequence ID" value="VVD98211.1"/>
    <property type="molecule type" value="Genomic_DNA"/>
</dbReference>
<name>A0A5E4UEF4_9BURK</name>
<dbReference type="PANTHER" id="PTHR40267:SF1">
    <property type="entry name" value="BLR3294 PROTEIN"/>
    <property type="match status" value="1"/>
</dbReference>
<keyword evidence="2" id="KW-1185">Reference proteome</keyword>
<organism evidence="1 2">
    <name type="scientific">Pandoraea terrigena</name>
    <dbReference type="NCBI Taxonomy" id="2508292"/>
    <lineage>
        <taxon>Bacteria</taxon>
        <taxon>Pseudomonadati</taxon>
        <taxon>Pseudomonadota</taxon>
        <taxon>Betaproteobacteria</taxon>
        <taxon>Burkholderiales</taxon>
        <taxon>Burkholderiaceae</taxon>
        <taxon>Pandoraea</taxon>
    </lineage>
</organism>
<accession>A0A5E4UEF4</accession>
<dbReference type="Pfam" id="PF17645">
    <property type="entry name" value="Amdase"/>
    <property type="match status" value="1"/>
</dbReference>
<evidence type="ECO:0000313" key="1">
    <source>
        <dbReference type="EMBL" id="VVD98211.1"/>
    </source>
</evidence>
<dbReference type="AlphaFoldDB" id="A0A5E4UEF4"/>
<evidence type="ECO:0000313" key="2">
    <source>
        <dbReference type="Proteomes" id="UP000334380"/>
    </source>
</evidence>